<protein>
    <recommendedName>
        <fullName evidence="11">GDSL esterase/lipase</fullName>
    </recommendedName>
</protein>
<dbReference type="Proteomes" id="UP000525078">
    <property type="component" value="Unassembled WGS sequence"/>
</dbReference>
<dbReference type="Gene3D" id="3.40.50.1110">
    <property type="entry name" value="SGNH hydrolase"/>
    <property type="match status" value="4"/>
</dbReference>
<dbReference type="InterPro" id="IPR036514">
    <property type="entry name" value="SGNH_hydro_sf"/>
</dbReference>
<dbReference type="InterPro" id="IPR001087">
    <property type="entry name" value="GDSL"/>
</dbReference>
<comment type="subcellular location">
    <subcellularLocation>
        <location evidence="1">Secreted</location>
    </subcellularLocation>
</comment>
<evidence type="ECO:0000256" key="2">
    <source>
        <dbReference type="ARBA" id="ARBA00008668"/>
    </source>
</evidence>
<evidence type="ECO:0000313" key="9">
    <source>
        <dbReference type="EMBL" id="KAF4365253.1"/>
    </source>
</evidence>
<keyword evidence="4 8" id="KW-0732">Signal</keyword>
<dbReference type="PANTHER" id="PTHR45650">
    <property type="entry name" value="GDSL-LIKE LIPASE/ACYLHYDROLASE-RELATED"/>
    <property type="match status" value="1"/>
</dbReference>
<evidence type="ECO:0000313" key="10">
    <source>
        <dbReference type="Proteomes" id="UP000525078"/>
    </source>
</evidence>
<evidence type="ECO:0000256" key="5">
    <source>
        <dbReference type="ARBA" id="ARBA00022801"/>
    </source>
</evidence>
<keyword evidence="7" id="KW-0443">Lipid metabolism</keyword>
<keyword evidence="3" id="KW-0964">Secreted</keyword>
<dbReference type="GO" id="GO:0016042">
    <property type="term" value="P:lipid catabolic process"/>
    <property type="evidence" value="ECO:0007669"/>
    <property type="project" value="UniProtKB-KW"/>
</dbReference>
<accession>A0A7J6F3E9</accession>
<feature type="signal peptide" evidence="8">
    <location>
        <begin position="1"/>
        <end position="27"/>
    </location>
</feature>
<evidence type="ECO:0000256" key="7">
    <source>
        <dbReference type="ARBA" id="ARBA00023098"/>
    </source>
</evidence>
<name>A0A7J6F3E9_CANSA</name>
<proteinExistence type="inferred from homology"/>
<gene>
    <name evidence="9" type="ORF">F8388_017819</name>
</gene>
<organism evidence="9 10">
    <name type="scientific">Cannabis sativa</name>
    <name type="common">Hemp</name>
    <name type="synonym">Marijuana</name>
    <dbReference type="NCBI Taxonomy" id="3483"/>
    <lineage>
        <taxon>Eukaryota</taxon>
        <taxon>Viridiplantae</taxon>
        <taxon>Streptophyta</taxon>
        <taxon>Embryophyta</taxon>
        <taxon>Tracheophyta</taxon>
        <taxon>Spermatophyta</taxon>
        <taxon>Magnoliopsida</taxon>
        <taxon>eudicotyledons</taxon>
        <taxon>Gunneridae</taxon>
        <taxon>Pentapetalae</taxon>
        <taxon>rosids</taxon>
        <taxon>fabids</taxon>
        <taxon>Rosales</taxon>
        <taxon>Cannabaceae</taxon>
        <taxon>Cannabis</taxon>
    </lineage>
</organism>
<dbReference type="PANTHER" id="PTHR45650:SF3">
    <property type="entry name" value="OS01G0748500 PROTEIN"/>
    <property type="match status" value="1"/>
</dbReference>
<evidence type="ECO:0000256" key="8">
    <source>
        <dbReference type="SAM" id="SignalP"/>
    </source>
</evidence>
<comment type="caution">
    <text evidence="9">The sequence shown here is derived from an EMBL/GenBank/DDBJ whole genome shotgun (WGS) entry which is preliminary data.</text>
</comment>
<evidence type="ECO:0000256" key="3">
    <source>
        <dbReference type="ARBA" id="ARBA00022525"/>
    </source>
</evidence>
<evidence type="ECO:0008006" key="11">
    <source>
        <dbReference type="Google" id="ProtNLM"/>
    </source>
</evidence>
<dbReference type="InterPro" id="IPR008004">
    <property type="entry name" value="OCTOPUS-like"/>
</dbReference>
<comment type="similarity">
    <text evidence="2">Belongs to the 'GDSL' lipolytic enzyme family.</text>
</comment>
<feature type="chain" id="PRO_5029598829" description="GDSL esterase/lipase" evidence="8">
    <location>
        <begin position="28"/>
        <end position="1341"/>
    </location>
</feature>
<dbReference type="Pfam" id="PF00657">
    <property type="entry name" value="Lipase_GDSL"/>
    <property type="match status" value="4"/>
</dbReference>
<dbReference type="InterPro" id="IPR035669">
    <property type="entry name" value="SGNH_plant_lipase-like"/>
</dbReference>
<evidence type="ECO:0000256" key="6">
    <source>
        <dbReference type="ARBA" id="ARBA00022963"/>
    </source>
</evidence>
<dbReference type="GO" id="GO:0005576">
    <property type="term" value="C:extracellular region"/>
    <property type="evidence" value="ECO:0007669"/>
    <property type="project" value="UniProtKB-SubCell"/>
</dbReference>
<dbReference type="CDD" id="cd01837">
    <property type="entry name" value="SGNH_plant_lipase_like"/>
    <property type="match status" value="2"/>
</dbReference>
<dbReference type="InterPro" id="IPR051238">
    <property type="entry name" value="GDSL_esterase/lipase"/>
</dbReference>
<dbReference type="GO" id="GO:0016788">
    <property type="term" value="F:hydrolase activity, acting on ester bonds"/>
    <property type="evidence" value="ECO:0007669"/>
    <property type="project" value="InterPro"/>
</dbReference>
<dbReference type="Pfam" id="PF05340">
    <property type="entry name" value="DUF740"/>
    <property type="match status" value="1"/>
</dbReference>
<dbReference type="EMBL" id="JAATIP010000160">
    <property type="protein sequence ID" value="KAF4365253.1"/>
    <property type="molecule type" value="Genomic_DNA"/>
</dbReference>
<sequence>MMMMKNSDNNVMIIIVIIMSVVVVSEGAPQVPCYFIFGDSLVDNGNNNQLQSLARADYLPYGIDFPNGPSGRFSNGKTTVDVVAELLGFEDYIPAYATARGQQILGGVNFASAAAGIREETGRQLGGRISFSGQVENYRNTVSQVVDLLGDENTAADYLSKCIYSIGLGSNDYLNNYFMPQFYNTGSRYTPDQYADLLIQDYVQNLRTLYNYGARRFALFGIGQIGCSPNELAQNSQDGTTCVEKINSANRIFNARLKGTVDQLNSQFNDARFIYIDAYGIFQDIVQSPSTYAELLGFEDYIPPYATARGQQILGGVNFASAAAGIREETGRQLGGRISFSGQVENYRNTVSQVVDLLGDENTAADYLSKCIYSIGLGSNDYLNNYFMPQFYNTGSRYTPDQYADLLIQDYVQNLRTLYNYGARRFALFGIGQIGCSPNELAQNSQDGTTCVEKINSANRIFNARLKGTVDQLNSQFNDARFIYIDAYGIFQDIVQSPSTYGFKVTNAGCCGVGRNNGQITCLPLQTPCQNRDEYLFWDAFHPTEAGNVVGDNIGLEKQMKNHKIVVSRIVEKLGDKKLAKEYLNKCLYWVAMGNNDYINNYFMPWIYPYGNLYNPNQYANLLIQKYSDHIMSLYNNGARMVALNGLGQIGCTPNSIKTYGASNGSTCVDYMNDAVQLFNQKLVTLVDKFNSDFADAKFIYINSYGMGSGDPTEAGKKLGFKVWDVGCCSVNEIGQCKKLEKPCENRTEYVFWDSFHPTEASNLITANRIYKAYDPSDSHPMDLSTLIQSFQLPINPIMSIERLVGIESFVNNDTPTRNQAGSDSERGLLDEGEIRVSKRGLLDEEDGCELRPMKEFTDLECKKKKKGIGKDLKDIAGTFWVAASGLSKKLRKWGRKPKGKKLNNDGRVLGVERCSPRHLRETQSEVGDYGLGRRSCDTDPRLSMDAGRMSLDEYMYSFDEPRASWDGVEFGERMIGGLEAEKEELKNSGSEMAEQADVVRNWLRFNDQEELVAAIGREDTIYAMDNGGSFMIVIITIISYVNANPKVSCFFIFGDSLADNGNNNNLNTLAKANYKPYGIDFIDSQPTGRFTNGRTTVDIIGYRDRPIKNGENICLKKQIKHHQIMVSRISDKLGSKKLAQELLNKCLYWVEIGNNDYINNYFMPWIYSSGNLYTPQQFALILIHKYRLHIMELYNLGARMITLVGLGQIGCTPNAIQIYGTNNDSSSCISYMNDAVQLFNNKLTTLVDELNSDFTDAKFIYVNSYEIGLSEDLIALGFKVLNVGCCGGDENGQCKPLEIPCENRRDYVFWDSFHPTEAYNLITATKIYQAYYNISYIDTQ</sequence>
<keyword evidence="6" id="KW-0442">Lipid degradation</keyword>
<evidence type="ECO:0000256" key="1">
    <source>
        <dbReference type="ARBA" id="ARBA00004613"/>
    </source>
</evidence>
<evidence type="ECO:0000256" key="4">
    <source>
        <dbReference type="ARBA" id="ARBA00022729"/>
    </source>
</evidence>
<reference evidence="9 10" key="1">
    <citation type="journal article" date="2020" name="bioRxiv">
        <title>Sequence and annotation of 42 cannabis genomes reveals extensive copy number variation in cannabinoid synthesis and pathogen resistance genes.</title>
        <authorList>
            <person name="Mckernan K.J."/>
            <person name="Helbert Y."/>
            <person name="Kane L.T."/>
            <person name="Ebling H."/>
            <person name="Zhang L."/>
            <person name="Liu B."/>
            <person name="Eaton Z."/>
            <person name="Mclaughlin S."/>
            <person name="Kingan S."/>
            <person name="Baybayan P."/>
            <person name="Concepcion G."/>
            <person name="Jordan M."/>
            <person name="Riva A."/>
            <person name="Barbazuk W."/>
            <person name="Harkins T."/>
        </authorList>
    </citation>
    <scope>NUCLEOTIDE SEQUENCE [LARGE SCALE GENOMIC DNA]</scope>
    <source>
        <strain evidence="10">cv. Jamaican Lion 4</strain>
        <tissue evidence="9">Leaf</tissue>
    </source>
</reference>
<dbReference type="FunFam" id="3.40.50.1110:FF:000003">
    <property type="entry name" value="GDSL esterase/lipase APG"/>
    <property type="match status" value="2"/>
</dbReference>
<keyword evidence="5" id="KW-0378">Hydrolase</keyword>